<accession>A0ABZ1C7B4</accession>
<keyword evidence="5" id="KW-1185">Reference proteome</keyword>
<dbReference type="InterPro" id="IPR009288">
    <property type="entry name" value="AIG2-like_dom"/>
</dbReference>
<feature type="domain" description="Gamma-glutamylcyclotransferase AIG2-like" evidence="3">
    <location>
        <begin position="16"/>
        <end position="130"/>
    </location>
</feature>
<dbReference type="Proteomes" id="UP000738431">
    <property type="component" value="Chromosome"/>
</dbReference>
<evidence type="ECO:0000313" key="5">
    <source>
        <dbReference type="Proteomes" id="UP000738431"/>
    </source>
</evidence>
<dbReference type="EMBL" id="CP139781">
    <property type="protein sequence ID" value="WRQ87484.1"/>
    <property type="molecule type" value="Genomic_DNA"/>
</dbReference>
<comment type="similarity">
    <text evidence="1 2">Belongs to the gamma-glutamylcyclotransferase family.</text>
</comment>
<dbReference type="RefSeq" id="WP_221030352.1">
    <property type="nucleotide sequence ID" value="NZ_CP139781.1"/>
</dbReference>
<protein>
    <recommendedName>
        <fullName evidence="2">Gamma-glutamylcyclotransferase family protein</fullName>
    </recommendedName>
</protein>
<dbReference type="InterPro" id="IPR013024">
    <property type="entry name" value="GGCT-like"/>
</dbReference>
<gene>
    <name evidence="4" type="ORF">K1X11_021935</name>
</gene>
<evidence type="ECO:0000259" key="3">
    <source>
        <dbReference type="Pfam" id="PF06094"/>
    </source>
</evidence>
<reference evidence="4 5" key="2">
    <citation type="submission" date="2023-12" db="EMBL/GenBank/DDBJ databases">
        <title>Description of an unclassified Opitutus bacterium of Verrucomicrobiota.</title>
        <authorList>
            <person name="Zhang D.-F."/>
        </authorList>
    </citation>
    <scope>NUCLEOTIDE SEQUENCE [LARGE SCALE GENOMIC DNA]</scope>
    <source>
        <strain evidence="4 5">WL0086</strain>
    </source>
</reference>
<proteinExistence type="inferred from homology"/>
<sequence>MTTSTAPTTAPTRHRVFVYGTLKQGGSNHAFLEGQTYLGDARTVPGYKLYLVADYPGMVRDPSDQRGVTGELWEVDTPTLAELDRLEGIDEKLYRRDPIPLLPPHDTTPVETYIYLRNIRGRRPFVDGHWPVRFPAT</sequence>
<dbReference type="Gene3D" id="3.10.490.10">
    <property type="entry name" value="Gamma-glutamyl cyclotransferase-like"/>
    <property type="match status" value="1"/>
</dbReference>
<reference evidence="4 5" key="1">
    <citation type="submission" date="2021-08" db="EMBL/GenBank/DDBJ databases">
        <authorList>
            <person name="Zhang D."/>
            <person name="Zhang A."/>
            <person name="Wang L."/>
        </authorList>
    </citation>
    <scope>NUCLEOTIDE SEQUENCE [LARGE SCALE GENOMIC DNA]</scope>
    <source>
        <strain evidence="4 5">WL0086</strain>
    </source>
</reference>
<dbReference type="CDD" id="cd06661">
    <property type="entry name" value="GGCT_like"/>
    <property type="match status" value="1"/>
</dbReference>
<dbReference type="Pfam" id="PF06094">
    <property type="entry name" value="GGACT"/>
    <property type="match status" value="1"/>
</dbReference>
<evidence type="ECO:0000313" key="4">
    <source>
        <dbReference type="EMBL" id="WRQ87484.1"/>
    </source>
</evidence>
<dbReference type="InterPro" id="IPR036568">
    <property type="entry name" value="GGCT-like_sf"/>
</dbReference>
<dbReference type="InterPro" id="IPR039126">
    <property type="entry name" value="GGACT"/>
</dbReference>
<evidence type="ECO:0000256" key="2">
    <source>
        <dbReference type="RuleBase" id="RU367036"/>
    </source>
</evidence>
<dbReference type="SUPFAM" id="SSF110857">
    <property type="entry name" value="Gamma-glutamyl cyclotransferase-like"/>
    <property type="match status" value="1"/>
</dbReference>
<organism evidence="4 5">
    <name type="scientific">Actomonas aquatica</name>
    <dbReference type="NCBI Taxonomy" id="2866162"/>
    <lineage>
        <taxon>Bacteria</taxon>
        <taxon>Pseudomonadati</taxon>
        <taxon>Verrucomicrobiota</taxon>
        <taxon>Opitutia</taxon>
        <taxon>Opitutales</taxon>
        <taxon>Opitutaceae</taxon>
        <taxon>Actomonas</taxon>
    </lineage>
</organism>
<dbReference type="PANTHER" id="PTHR12510">
    <property type="entry name" value="TROPONIN C-AKIN-1 PROTEIN"/>
    <property type="match status" value="1"/>
</dbReference>
<name>A0ABZ1C7B4_9BACT</name>
<dbReference type="PANTHER" id="PTHR12510:SF4">
    <property type="entry name" value="GAMMA-GLUTAMYLAMINECYCLOTRANSFERASE"/>
    <property type="match status" value="1"/>
</dbReference>
<evidence type="ECO:0000256" key="1">
    <source>
        <dbReference type="ARBA" id="ARBA00008861"/>
    </source>
</evidence>